<proteinExistence type="predicted"/>
<sequence>MSRSKRLNDAERTKIVSETANGVSTSMLAARFGVSPRAIQYILKADTERRVAAAIPAAAVSVKLTVAELEALDAVLAAAGIES</sequence>
<gene>
    <name evidence="1" type="ORF">GCM10011363_44800</name>
</gene>
<dbReference type="Proteomes" id="UP000645462">
    <property type="component" value="Unassembled WGS sequence"/>
</dbReference>
<comment type="caution">
    <text evidence="1">The sequence shown here is derived from an EMBL/GenBank/DDBJ whole genome shotgun (WGS) entry which is preliminary data.</text>
</comment>
<organism evidence="1 2">
    <name type="scientific">Marivita lacus</name>
    <dbReference type="NCBI Taxonomy" id="1323742"/>
    <lineage>
        <taxon>Bacteria</taxon>
        <taxon>Pseudomonadati</taxon>
        <taxon>Pseudomonadota</taxon>
        <taxon>Alphaproteobacteria</taxon>
        <taxon>Rhodobacterales</taxon>
        <taxon>Roseobacteraceae</taxon>
        <taxon>Marivita</taxon>
    </lineage>
</organism>
<protein>
    <recommendedName>
        <fullName evidence="3">Transposase</fullName>
    </recommendedName>
</protein>
<evidence type="ECO:0008006" key="3">
    <source>
        <dbReference type="Google" id="ProtNLM"/>
    </source>
</evidence>
<keyword evidence="2" id="KW-1185">Reference proteome</keyword>
<evidence type="ECO:0000313" key="1">
    <source>
        <dbReference type="EMBL" id="GGC23377.1"/>
    </source>
</evidence>
<name>A0ABQ1LH52_9RHOB</name>
<reference evidence="2" key="1">
    <citation type="journal article" date="2019" name="Int. J. Syst. Evol. Microbiol.">
        <title>The Global Catalogue of Microorganisms (GCM) 10K type strain sequencing project: providing services to taxonomists for standard genome sequencing and annotation.</title>
        <authorList>
            <consortium name="The Broad Institute Genomics Platform"/>
            <consortium name="The Broad Institute Genome Sequencing Center for Infectious Disease"/>
            <person name="Wu L."/>
            <person name="Ma J."/>
        </authorList>
    </citation>
    <scope>NUCLEOTIDE SEQUENCE [LARGE SCALE GENOMIC DNA]</scope>
    <source>
        <strain evidence="2">CGMCC 1.12478</strain>
    </source>
</reference>
<dbReference type="EMBL" id="BMFC01000027">
    <property type="protein sequence ID" value="GGC23377.1"/>
    <property type="molecule type" value="Genomic_DNA"/>
</dbReference>
<evidence type="ECO:0000313" key="2">
    <source>
        <dbReference type="Proteomes" id="UP000645462"/>
    </source>
</evidence>
<dbReference type="SUPFAM" id="SSF46689">
    <property type="entry name" value="Homeodomain-like"/>
    <property type="match status" value="1"/>
</dbReference>
<dbReference type="InterPro" id="IPR009057">
    <property type="entry name" value="Homeodomain-like_sf"/>
</dbReference>
<accession>A0ABQ1LH52</accession>